<keyword evidence="4 5" id="KW-0472">Membrane</keyword>
<dbReference type="InterPro" id="IPR007343">
    <property type="entry name" value="Uncharacterised_pept_Zn_put"/>
</dbReference>
<keyword evidence="7" id="KW-1185">Reference proteome</keyword>
<comment type="subcellular location">
    <subcellularLocation>
        <location evidence="1">Membrane</location>
        <topology evidence="1">Single-pass membrane protein</topology>
    </subcellularLocation>
</comment>
<gene>
    <name evidence="6" type="ORF">ACFOD7_06255</name>
</gene>
<evidence type="ECO:0000256" key="3">
    <source>
        <dbReference type="ARBA" id="ARBA00022989"/>
    </source>
</evidence>
<evidence type="ECO:0000256" key="5">
    <source>
        <dbReference type="SAM" id="Phobius"/>
    </source>
</evidence>
<dbReference type="PANTHER" id="PTHR30168:SF0">
    <property type="entry name" value="INNER MEMBRANE PROTEIN"/>
    <property type="match status" value="1"/>
</dbReference>
<protein>
    <submittedName>
        <fullName evidence="6">Neutral zinc metallopeptidase</fullName>
    </submittedName>
</protein>
<accession>A0ABV7IDR0</accession>
<reference evidence="7" key="1">
    <citation type="journal article" date="2019" name="Int. J. Syst. Evol. Microbiol.">
        <title>The Global Catalogue of Microorganisms (GCM) 10K type strain sequencing project: providing services to taxonomists for standard genome sequencing and annotation.</title>
        <authorList>
            <consortium name="The Broad Institute Genomics Platform"/>
            <consortium name="The Broad Institute Genome Sequencing Center for Infectious Disease"/>
            <person name="Wu L."/>
            <person name="Ma J."/>
        </authorList>
    </citation>
    <scope>NUCLEOTIDE SEQUENCE [LARGE SCALE GENOMIC DNA]</scope>
    <source>
        <strain evidence="7">KCTC 52239</strain>
    </source>
</reference>
<keyword evidence="2 5" id="KW-0812">Transmembrane</keyword>
<dbReference type="EMBL" id="JBHRTE010000027">
    <property type="protein sequence ID" value="MFC3167648.1"/>
    <property type="molecule type" value="Genomic_DNA"/>
</dbReference>
<name>A0ABV7IDR0_9RHOB</name>
<keyword evidence="3 5" id="KW-1133">Transmembrane helix</keyword>
<dbReference type="Proteomes" id="UP001595557">
    <property type="component" value="Unassembled WGS sequence"/>
</dbReference>
<dbReference type="RefSeq" id="WP_207470224.1">
    <property type="nucleotide sequence ID" value="NZ_JAFNAW010000040.1"/>
</dbReference>
<dbReference type="PANTHER" id="PTHR30168">
    <property type="entry name" value="PUTATIVE MEMBRANE PROTEIN YPFJ"/>
    <property type="match status" value="1"/>
</dbReference>
<evidence type="ECO:0000256" key="2">
    <source>
        <dbReference type="ARBA" id="ARBA00022692"/>
    </source>
</evidence>
<evidence type="ECO:0000313" key="6">
    <source>
        <dbReference type="EMBL" id="MFC3167648.1"/>
    </source>
</evidence>
<evidence type="ECO:0000313" key="7">
    <source>
        <dbReference type="Proteomes" id="UP001595557"/>
    </source>
</evidence>
<comment type="caution">
    <text evidence="6">The sequence shown here is derived from an EMBL/GenBank/DDBJ whole genome shotgun (WGS) entry which is preliminary data.</text>
</comment>
<sequence>MQWRGRRGSGNIEDRRGMGAAGAGGVGVVGMLAILAVGYFFGIDISPIVQGLDQGQTQQGRPLSEEDQQWGEFVSVVLADTEEVWAPVLPEQAGIDYVDPKLVLFSGVVQSACGGASSAMGPFYCPGDQRVYLDTDFFDMMAGRMGAGGDFAYAYVIAHEIGHHVQNLTGTLAETTRQRGQLGERDANQVSVLTELQADCYAGIWARHAQQRFGTLEEGDLEEAMGAAEAVGDDVIQSNAGRTPVPDSFTHGSAAQRQEWLMRGFNSGDMAQCDTFKAAGL</sequence>
<feature type="transmembrane region" description="Helical" evidence="5">
    <location>
        <begin position="20"/>
        <end position="41"/>
    </location>
</feature>
<dbReference type="Pfam" id="PF04228">
    <property type="entry name" value="Zn_peptidase"/>
    <property type="match status" value="1"/>
</dbReference>
<evidence type="ECO:0000256" key="1">
    <source>
        <dbReference type="ARBA" id="ARBA00004167"/>
    </source>
</evidence>
<proteinExistence type="predicted"/>
<evidence type="ECO:0000256" key="4">
    <source>
        <dbReference type="ARBA" id="ARBA00023136"/>
    </source>
</evidence>
<organism evidence="6 7">
    <name type="scientific">Paracoccus fontiphilus</name>
    <dbReference type="NCBI Taxonomy" id="1815556"/>
    <lineage>
        <taxon>Bacteria</taxon>
        <taxon>Pseudomonadati</taxon>
        <taxon>Pseudomonadota</taxon>
        <taxon>Alphaproteobacteria</taxon>
        <taxon>Rhodobacterales</taxon>
        <taxon>Paracoccaceae</taxon>
        <taxon>Paracoccus</taxon>
    </lineage>
</organism>